<keyword evidence="8 11" id="KW-1133">Transmembrane helix</keyword>
<feature type="domain" description="Histidine kinase" evidence="12">
    <location>
        <begin position="287"/>
        <end position="503"/>
    </location>
</feature>
<dbReference type="Pfam" id="PF00512">
    <property type="entry name" value="HisKA"/>
    <property type="match status" value="1"/>
</dbReference>
<dbReference type="Gene3D" id="6.10.340.10">
    <property type="match status" value="1"/>
</dbReference>
<evidence type="ECO:0000256" key="1">
    <source>
        <dbReference type="ARBA" id="ARBA00000085"/>
    </source>
</evidence>
<comment type="caution">
    <text evidence="14">The sequence shown here is derived from an EMBL/GenBank/DDBJ whole genome shotgun (WGS) entry which is preliminary data.</text>
</comment>
<dbReference type="InterPro" id="IPR003660">
    <property type="entry name" value="HAMP_dom"/>
</dbReference>
<evidence type="ECO:0000256" key="2">
    <source>
        <dbReference type="ARBA" id="ARBA00004370"/>
    </source>
</evidence>
<evidence type="ECO:0000256" key="7">
    <source>
        <dbReference type="ARBA" id="ARBA00022777"/>
    </source>
</evidence>
<keyword evidence="7" id="KW-0418">Kinase</keyword>
<protein>
    <recommendedName>
        <fullName evidence="3">histidine kinase</fullName>
        <ecNumber evidence="3">2.7.13.3</ecNumber>
    </recommendedName>
</protein>
<sequence length="532" mass="58753">MLFTPSEASVTSLKSHSKYRHAWPLGIRAQVALWTSMVFVLLLLLFGTLFYMQLRATLNHNIDTSLLVRAQHITSGLNYKKKMEQQASGQSPIYEQWQEHKNEAIEMMRLQPNLAVDMEGPVRIIGPDNTEIYSSPTFQVLKLPEAIEQNTSKGKAWIGTVSARDGQEVRLYSLPLIDHGSVYGLVQVGTSLAALDATLNNVIYELVLLGPLVLLLGGFGSYLLACKAFQPIGRLTSAARTIAVGDLTQRVPVPRAQDEVQRLALTFNEMLASLDAMFARQRRFTADAAHELRTPVAAIRSLAEVALSERSEPEMYMHVLQNITSESERLGELIRDLLVLARADEGQASFEHEPVRLDLLAQGAVATMEHLAQERAVHLSVQAREQVQVMGDEARLIQVVLNLVENALVYTNPGGNVTVETGIEQERAILRVRDTGIGIAPEHLPHVFERFYRTDKARSRAAGGTGLGLSIVEWIIHTHGGTIDVQSQPEQGSLFSISLPLARQTETHKGENAANYPKKQVRTSAKLACSPL</sequence>
<dbReference type="CDD" id="cd00082">
    <property type="entry name" value="HisKA"/>
    <property type="match status" value="1"/>
</dbReference>
<evidence type="ECO:0000313" key="15">
    <source>
        <dbReference type="Proteomes" id="UP000654345"/>
    </source>
</evidence>
<evidence type="ECO:0000256" key="9">
    <source>
        <dbReference type="ARBA" id="ARBA00023012"/>
    </source>
</evidence>
<dbReference type="InterPro" id="IPR005467">
    <property type="entry name" value="His_kinase_dom"/>
</dbReference>
<dbReference type="Proteomes" id="UP000654345">
    <property type="component" value="Unassembled WGS sequence"/>
</dbReference>
<gene>
    <name evidence="14" type="ORF">KSB_56330</name>
</gene>
<dbReference type="EC" id="2.7.13.3" evidence="3"/>
<dbReference type="InterPro" id="IPR003594">
    <property type="entry name" value="HATPase_dom"/>
</dbReference>
<dbReference type="InterPro" id="IPR036097">
    <property type="entry name" value="HisK_dim/P_sf"/>
</dbReference>
<name>A0ABQ3UWW1_9CHLR</name>
<dbReference type="SUPFAM" id="SSF47384">
    <property type="entry name" value="Homodimeric domain of signal transducing histidine kinase"/>
    <property type="match status" value="1"/>
</dbReference>
<evidence type="ECO:0000256" key="10">
    <source>
        <dbReference type="ARBA" id="ARBA00023136"/>
    </source>
</evidence>
<comment type="catalytic activity">
    <reaction evidence="1">
        <text>ATP + protein L-histidine = ADP + protein N-phospho-L-histidine.</text>
        <dbReference type="EC" id="2.7.13.3"/>
    </reaction>
</comment>
<keyword evidence="15" id="KW-1185">Reference proteome</keyword>
<reference evidence="14 15" key="1">
    <citation type="journal article" date="2021" name="Int. J. Syst. Evol. Microbiol.">
        <title>Reticulibacter mediterranei gen. nov., sp. nov., within the new family Reticulibacteraceae fam. nov., and Ktedonospora formicarum gen. nov., sp. nov., Ktedonobacter robiniae sp. nov., Dictyobacter formicarum sp. nov. and Dictyobacter arantiisoli sp. nov., belonging to the class Ktedonobacteria.</title>
        <authorList>
            <person name="Yabe S."/>
            <person name="Zheng Y."/>
            <person name="Wang C.M."/>
            <person name="Sakai Y."/>
            <person name="Abe K."/>
            <person name="Yokota A."/>
            <person name="Donadio S."/>
            <person name="Cavaletti L."/>
            <person name="Monciardini P."/>
        </authorList>
    </citation>
    <scope>NUCLEOTIDE SEQUENCE [LARGE SCALE GENOMIC DNA]</scope>
    <source>
        <strain evidence="14 15">SOSP1-30</strain>
    </source>
</reference>
<evidence type="ECO:0000313" key="14">
    <source>
        <dbReference type="EMBL" id="GHO57158.1"/>
    </source>
</evidence>
<accession>A0ABQ3UWW1</accession>
<dbReference type="PANTHER" id="PTHR45436">
    <property type="entry name" value="SENSOR HISTIDINE KINASE YKOH"/>
    <property type="match status" value="1"/>
</dbReference>
<dbReference type="SUPFAM" id="SSF55874">
    <property type="entry name" value="ATPase domain of HSP90 chaperone/DNA topoisomerase II/histidine kinase"/>
    <property type="match status" value="1"/>
</dbReference>
<dbReference type="PROSITE" id="PS50885">
    <property type="entry name" value="HAMP"/>
    <property type="match status" value="1"/>
</dbReference>
<dbReference type="Gene3D" id="1.10.287.130">
    <property type="match status" value="1"/>
</dbReference>
<evidence type="ECO:0000256" key="5">
    <source>
        <dbReference type="ARBA" id="ARBA00022679"/>
    </source>
</evidence>
<evidence type="ECO:0000256" key="3">
    <source>
        <dbReference type="ARBA" id="ARBA00012438"/>
    </source>
</evidence>
<keyword evidence="9" id="KW-0902">Two-component regulatory system</keyword>
<dbReference type="EMBL" id="BNJG01000002">
    <property type="protein sequence ID" value="GHO57158.1"/>
    <property type="molecule type" value="Genomic_DNA"/>
</dbReference>
<comment type="subcellular location">
    <subcellularLocation>
        <location evidence="2">Membrane</location>
    </subcellularLocation>
</comment>
<dbReference type="SMART" id="SM00304">
    <property type="entry name" value="HAMP"/>
    <property type="match status" value="1"/>
</dbReference>
<evidence type="ECO:0000256" key="4">
    <source>
        <dbReference type="ARBA" id="ARBA00022553"/>
    </source>
</evidence>
<evidence type="ECO:0000259" key="12">
    <source>
        <dbReference type="PROSITE" id="PS50109"/>
    </source>
</evidence>
<dbReference type="SMART" id="SM00387">
    <property type="entry name" value="HATPase_c"/>
    <property type="match status" value="1"/>
</dbReference>
<keyword evidence="5" id="KW-0808">Transferase</keyword>
<dbReference type="PANTHER" id="PTHR45436:SF5">
    <property type="entry name" value="SENSOR HISTIDINE KINASE TRCS"/>
    <property type="match status" value="1"/>
</dbReference>
<dbReference type="PRINTS" id="PR00344">
    <property type="entry name" value="BCTRLSENSOR"/>
</dbReference>
<evidence type="ECO:0000256" key="11">
    <source>
        <dbReference type="SAM" id="Phobius"/>
    </source>
</evidence>
<organism evidence="14 15">
    <name type="scientific">Ktedonobacter robiniae</name>
    <dbReference type="NCBI Taxonomy" id="2778365"/>
    <lineage>
        <taxon>Bacteria</taxon>
        <taxon>Bacillati</taxon>
        <taxon>Chloroflexota</taxon>
        <taxon>Ktedonobacteria</taxon>
        <taxon>Ktedonobacterales</taxon>
        <taxon>Ktedonobacteraceae</taxon>
        <taxon>Ktedonobacter</taxon>
    </lineage>
</organism>
<dbReference type="SMART" id="SM00388">
    <property type="entry name" value="HisKA"/>
    <property type="match status" value="1"/>
</dbReference>
<dbReference type="RefSeq" id="WP_201373582.1">
    <property type="nucleotide sequence ID" value="NZ_BNJG01000002.1"/>
</dbReference>
<dbReference type="InterPro" id="IPR036890">
    <property type="entry name" value="HATPase_C_sf"/>
</dbReference>
<dbReference type="InterPro" id="IPR004358">
    <property type="entry name" value="Sig_transdc_His_kin-like_C"/>
</dbReference>
<dbReference type="CDD" id="cd00075">
    <property type="entry name" value="HATPase"/>
    <property type="match status" value="1"/>
</dbReference>
<feature type="transmembrane region" description="Helical" evidence="11">
    <location>
        <begin position="31"/>
        <end position="52"/>
    </location>
</feature>
<dbReference type="PROSITE" id="PS50109">
    <property type="entry name" value="HIS_KIN"/>
    <property type="match status" value="1"/>
</dbReference>
<dbReference type="Gene3D" id="3.30.565.10">
    <property type="entry name" value="Histidine kinase-like ATPase, C-terminal domain"/>
    <property type="match status" value="1"/>
</dbReference>
<proteinExistence type="predicted"/>
<evidence type="ECO:0000259" key="13">
    <source>
        <dbReference type="PROSITE" id="PS50885"/>
    </source>
</evidence>
<keyword evidence="10 11" id="KW-0472">Membrane</keyword>
<dbReference type="Pfam" id="PF00672">
    <property type="entry name" value="HAMP"/>
    <property type="match status" value="1"/>
</dbReference>
<feature type="transmembrane region" description="Helical" evidence="11">
    <location>
        <begin position="202"/>
        <end position="225"/>
    </location>
</feature>
<evidence type="ECO:0000256" key="8">
    <source>
        <dbReference type="ARBA" id="ARBA00022989"/>
    </source>
</evidence>
<evidence type="ECO:0000256" key="6">
    <source>
        <dbReference type="ARBA" id="ARBA00022692"/>
    </source>
</evidence>
<dbReference type="InterPro" id="IPR003661">
    <property type="entry name" value="HisK_dim/P_dom"/>
</dbReference>
<keyword evidence="6 11" id="KW-0812">Transmembrane</keyword>
<dbReference type="InterPro" id="IPR050428">
    <property type="entry name" value="TCS_sensor_his_kinase"/>
</dbReference>
<dbReference type="SUPFAM" id="SSF158472">
    <property type="entry name" value="HAMP domain-like"/>
    <property type="match status" value="1"/>
</dbReference>
<dbReference type="Pfam" id="PF02518">
    <property type="entry name" value="HATPase_c"/>
    <property type="match status" value="1"/>
</dbReference>
<dbReference type="CDD" id="cd06225">
    <property type="entry name" value="HAMP"/>
    <property type="match status" value="1"/>
</dbReference>
<feature type="domain" description="HAMP" evidence="13">
    <location>
        <begin position="230"/>
        <end position="279"/>
    </location>
</feature>
<keyword evidence="4" id="KW-0597">Phosphoprotein</keyword>